<sequence length="627" mass="70432">MSEQNAKLLNIAQAPTNIVCAQFDHGNTPSLHVHTKFPNLDSSSADNSGPRMALFSPLRDADFKGSGPQEFTWALRCIHLLAGRGSQPIRCRLQSSTLRQSQRKYEALSYAWGDPTKVVEILLEGQPFMITKNLETALRRLRLANEDRMLWIDAVCINQHDRAEVNLQVKRMWSVYRYASKVIVFLGEGTGDTKHAVELINILAKGGIGLSHRRVTSLLFTKNAQPAKQALRNLMSGAWWSRAWVIQEFSVATEVAFVCGDLEWSGESFAEALRTLVDVRFNAALPRGQEYFMREIASTPISHLMTARRDYQDSHSENSKPAPIRDPLSLLYRFRSFKASDPRDKVYSLFHLIGEVSLLQPEYSHPVKDLYIDVVKASITSSETLEILCHHNRTESCMPGLPTWCPDWTVQRGQRILLWQNEYTAGGDGSKPSARFEGDELQLDGIVADRIEWAVPFEPKMFRKPGLVFDQIMTLQARVLERAPELPKEKQTTASLVDTFRRTLVGSRVRARGPRHEATVLGQNEADKFWDAWYSSMIDQGSSGLHGTAKIYNDALYSALAGRVFFISGKGCMGLADNPAQASDVLGIFAGSRVLFCLREESTRSPTGDSRRKFNLVGECFGWQLLA</sequence>
<dbReference type="InterPro" id="IPR052895">
    <property type="entry name" value="HetReg/Transcr_Mod"/>
</dbReference>
<evidence type="ECO:0000259" key="1">
    <source>
        <dbReference type="Pfam" id="PF06985"/>
    </source>
</evidence>
<dbReference type="Proteomes" id="UP000070121">
    <property type="component" value="Unassembled WGS sequence"/>
</dbReference>
<feature type="domain" description="Heterokaryon incompatibility" evidence="1">
    <location>
        <begin position="105"/>
        <end position="248"/>
    </location>
</feature>
<dbReference type="PANTHER" id="PTHR24148">
    <property type="entry name" value="ANKYRIN REPEAT DOMAIN-CONTAINING PROTEIN 39 HOMOLOG-RELATED"/>
    <property type="match status" value="1"/>
</dbReference>
<dbReference type="AlphaFoldDB" id="A0A135SI53"/>
<organism evidence="2 3">
    <name type="scientific">Colletotrichum salicis</name>
    <dbReference type="NCBI Taxonomy" id="1209931"/>
    <lineage>
        <taxon>Eukaryota</taxon>
        <taxon>Fungi</taxon>
        <taxon>Dikarya</taxon>
        <taxon>Ascomycota</taxon>
        <taxon>Pezizomycotina</taxon>
        <taxon>Sordariomycetes</taxon>
        <taxon>Hypocreomycetidae</taxon>
        <taxon>Glomerellales</taxon>
        <taxon>Glomerellaceae</taxon>
        <taxon>Colletotrichum</taxon>
        <taxon>Colletotrichum acutatum species complex</taxon>
    </lineage>
</organism>
<dbReference type="OrthoDB" id="2157530at2759"/>
<keyword evidence="3" id="KW-1185">Reference proteome</keyword>
<comment type="caution">
    <text evidence="2">The sequence shown here is derived from an EMBL/GenBank/DDBJ whole genome shotgun (WGS) entry which is preliminary data.</text>
</comment>
<dbReference type="PANTHER" id="PTHR24148:SF64">
    <property type="entry name" value="HETEROKARYON INCOMPATIBILITY DOMAIN-CONTAINING PROTEIN"/>
    <property type="match status" value="1"/>
</dbReference>
<evidence type="ECO:0000313" key="3">
    <source>
        <dbReference type="Proteomes" id="UP000070121"/>
    </source>
</evidence>
<dbReference type="Pfam" id="PF06985">
    <property type="entry name" value="HET"/>
    <property type="match status" value="1"/>
</dbReference>
<dbReference type="EMBL" id="JFFI01002384">
    <property type="protein sequence ID" value="KXH35603.1"/>
    <property type="molecule type" value="Genomic_DNA"/>
</dbReference>
<evidence type="ECO:0000313" key="2">
    <source>
        <dbReference type="EMBL" id="KXH35603.1"/>
    </source>
</evidence>
<proteinExistence type="predicted"/>
<protein>
    <recommendedName>
        <fullName evidence="1">Heterokaryon incompatibility domain-containing protein</fullName>
    </recommendedName>
</protein>
<dbReference type="STRING" id="1209931.A0A135SI53"/>
<reference evidence="2 3" key="1">
    <citation type="submission" date="2014-02" db="EMBL/GenBank/DDBJ databases">
        <title>The genome sequence of Colletotrichum salicis CBS 607.94.</title>
        <authorList>
            <person name="Baroncelli R."/>
            <person name="Thon M.R."/>
        </authorList>
    </citation>
    <scope>NUCLEOTIDE SEQUENCE [LARGE SCALE GENOMIC DNA]</scope>
    <source>
        <strain evidence="2 3">CBS 607.94</strain>
    </source>
</reference>
<dbReference type="InterPro" id="IPR010730">
    <property type="entry name" value="HET"/>
</dbReference>
<accession>A0A135SI53</accession>
<gene>
    <name evidence="2" type="ORF">CSAL01_02826</name>
</gene>
<name>A0A135SI53_9PEZI</name>